<gene>
    <name evidence="1" type="ORF">UFOPK2886_00332</name>
    <name evidence="2" type="ORF">UFOPK3797_00599</name>
</gene>
<proteinExistence type="predicted"/>
<name>A0A6J6V187_9ZZZZ</name>
<reference evidence="1" key="1">
    <citation type="submission" date="2020-05" db="EMBL/GenBank/DDBJ databases">
        <authorList>
            <person name="Chiriac C."/>
            <person name="Salcher M."/>
            <person name="Ghai R."/>
            <person name="Kavagutti S V."/>
        </authorList>
    </citation>
    <scope>NUCLEOTIDE SEQUENCE</scope>
</reference>
<sequence length="32" mass="3266">MWAAAGHPHAVFPSSFNELKSIANATALVVGA</sequence>
<dbReference type="AlphaFoldDB" id="A0A6J6V187"/>
<dbReference type="EMBL" id="CAFBNN010000062">
    <property type="protein sequence ID" value="CAB4952471.1"/>
    <property type="molecule type" value="Genomic_DNA"/>
</dbReference>
<protein>
    <submittedName>
        <fullName evidence="1">Unannotated protein</fullName>
    </submittedName>
</protein>
<evidence type="ECO:0000313" key="2">
    <source>
        <dbReference type="EMBL" id="CAB4952471.1"/>
    </source>
</evidence>
<evidence type="ECO:0000313" key="1">
    <source>
        <dbReference type="EMBL" id="CAB4764317.1"/>
    </source>
</evidence>
<dbReference type="EMBL" id="CAEZZO010000032">
    <property type="protein sequence ID" value="CAB4764317.1"/>
    <property type="molecule type" value="Genomic_DNA"/>
</dbReference>
<organism evidence="1">
    <name type="scientific">freshwater metagenome</name>
    <dbReference type="NCBI Taxonomy" id="449393"/>
    <lineage>
        <taxon>unclassified sequences</taxon>
        <taxon>metagenomes</taxon>
        <taxon>ecological metagenomes</taxon>
    </lineage>
</organism>
<accession>A0A6J6V187</accession>